<feature type="domain" description="Gamma-glutamylcyclotransferase AIG2-like" evidence="2">
    <location>
        <begin position="836"/>
        <end position="935"/>
    </location>
</feature>
<feature type="compositionally biased region" description="Polar residues" evidence="1">
    <location>
        <begin position="372"/>
        <end position="381"/>
    </location>
</feature>
<accession>A0AAU9VWA5</accession>
<comment type="caution">
    <text evidence="3">The sequence shown here is derived from an EMBL/GenBank/DDBJ whole genome shotgun (WGS) entry which is preliminary data.</text>
</comment>
<dbReference type="SUPFAM" id="SSF110857">
    <property type="entry name" value="Gamma-glutamyl cyclotransferase-like"/>
    <property type="match status" value="1"/>
</dbReference>
<dbReference type="Pfam" id="PF06094">
    <property type="entry name" value="GGACT"/>
    <property type="match status" value="1"/>
</dbReference>
<dbReference type="InterPro" id="IPR036568">
    <property type="entry name" value="GGCT-like_sf"/>
</dbReference>
<evidence type="ECO:0000256" key="1">
    <source>
        <dbReference type="SAM" id="MobiDB-lite"/>
    </source>
</evidence>
<name>A0AAU9VWA5_9CNID</name>
<feature type="compositionally biased region" description="Polar residues" evidence="1">
    <location>
        <begin position="247"/>
        <end position="259"/>
    </location>
</feature>
<dbReference type="InterPro" id="IPR009288">
    <property type="entry name" value="AIG2-like_dom"/>
</dbReference>
<dbReference type="Proteomes" id="UP001159428">
    <property type="component" value="Unassembled WGS sequence"/>
</dbReference>
<feature type="region of interest" description="Disordered" evidence="1">
    <location>
        <begin position="76"/>
        <end position="97"/>
    </location>
</feature>
<keyword evidence="4" id="KW-1185">Reference proteome</keyword>
<dbReference type="Gene3D" id="3.10.490.10">
    <property type="entry name" value="Gamma-glutamyl cyclotransferase-like"/>
    <property type="match status" value="1"/>
</dbReference>
<dbReference type="InterPro" id="IPR013024">
    <property type="entry name" value="GGCT-like"/>
</dbReference>
<feature type="compositionally biased region" description="Basic and acidic residues" evidence="1">
    <location>
        <begin position="351"/>
        <end position="371"/>
    </location>
</feature>
<feature type="region of interest" description="Disordered" evidence="1">
    <location>
        <begin position="675"/>
        <end position="694"/>
    </location>
</feature>
<evidence type="ECO:0000313" key="3">
    <source>
        <dbReference type="EMBL" id="CAH3037745.1"/>
    </source>
</evidence>
<dbReference type="AlphaFoldDB" id="A0AAU9VWA5"/>
<gene>
    <name evidence="3" type="ORF">PMEA_00021332</name>
</gene>
<feature type="region of interest" description="Disordered" evidence="1">
    <location>
        <begin position="323"/>
        <end position="386"/>
    </location>
</feature>
<proteinExistence type="predicted"/>
<feature type="region of interest" description="Disordered" evidence="1">
    <location>
        <begin position="236"/>
        <end position="276"/>
    </location>
</feature>
<feature type="region of interest" description="Disordered" evidence="1">
    <location>
        <begin position="504"/>
        <end position="570"/>
    </location>
</feature>
<protein>
    <recommendedName>
        <fullName evidence="2">Gamma-glutamylcyclotransferase AIG2-like domain-containing protein</fullName>
    </recommendedName>
</protein>
<reference evidence="3 4" key="1">
    <citation type="submission" date="2022-05" db="EMBL/GenBank/DDBJ databases">
        <authorList>
            <consortium name="Genoscope - CEA"/>
            <person name="William W."/>
        </authorList>
    </citation>
    <scope>NUCLEOTIDE SEQUENCE [LARGE SCALE GENOMIC DNA]</scope>
</reference>
<evidence type="ECO:0000259" key="2">
    <source>
        <dbReference type="Pfam" id="PF06094"/>
    </source>
</evidence>
<sequence length="994" mass="110774">MDAISLNDEVCLTKSLRKSSASSTRSCPVTERCRQELEDYDIEFDVRPPSGTNHQQPGKHLSIDTRFSELSLENSSLVAESERDQSRLPKSLSTSRNRIRHSRVQIPKGNFYITSPFKQGPEKDVKGPVLVIDPSLELKQRTTAGVEKIRKQLERTKRTRNMILPPAQLQRGHLKALGRPMTASGPLVNNCQGIVAGARRYHSFARRQTSPSLERVKSSRVFSTSDTALPAAARLRSPSQLWRPESSIHNTSCASSVNESNRHSDSSFSEDGLSDDSIDVENQAEQVTGFNQDENETEEKLLSPINKNGTLACGCKPYFDDTKKEHSDDDSDEGEGRWARQNLLPADSTYEVDRERSNNSDCFRKASDEKTITSQGKQGQLKTYGDRETKGTSYCELQNEFSADSSMIKSRQKNTDRFPPEFQPPEFQPGAEESFRSLNSNKIIDVHIRVVSRNGRTRVGTLDRSNNDITGDEYLDSDSDALDSNRIPSADIFKVLDSLNLSTSAMKPRTPREERPKAKRVRSAGYTRQTAAALSDKTPLVKGSKEPRPPSGKRMGNRKKKDKTLREVENSNTVTSMKTGRANDFTKHAREKLPGYFTEQYRKILDEQNRDRTSVCALKKECSSSSIVAVAAKEMTSKGSDSDNVSDIASAIKLGKEHVEMSSGKSSIEKTLSFCEKPDKGSNAEKSPRSSQTSVFVTMDDKSEYRGVNTLEDSSSGVETMSCVTGSSVYGDTIDKSNYSTELGWSSSNENLYPVTDGQPYDEVDECTDSIIDDDDDGVDAGFVEDFGNDSTDLEVVAKTMTLSESRYDAKKKPIVPIPPLCFSINTKAPEGQLYYFAYGLEMNPNRMAIYLRREPKTRLWGILFGFQIRFNKKGTSDEAGGFPNMEFSPGHSVEGCVYAITDTELKMLDNCMGYPKHYTRVVVPVWMLNCASPSEHGVAQYCIPAVSYIAQDEWIVNDSSQKLECRYSVSQCLKASDILTPNYVKFLTDQATT</sequence>
<feature type="compositionally biased region" description="Basic and acidic residues" evidence="1">
    <location>
        <begin position="676"/>
        <end position="688"/>
    </location>
</feature>
<evidence type="ECO:0000313" key="4">
    <source>
        <dbReference type="Proteomes" id="UP001159428"/>
    </source>
</evidence>
<dbReference type="EMBL" id="CALNXJ010000004">
    <property type="protein sequence ID" value="CAH3037745.1"/>
    <property type="molecule type" value="Genomic_DNA"/>
</dbReference>
<dbReference type="CDD" id="cd06661">
    <property type="entry name" value="GGCT_like"/>
    <property type="match status" value="1"/>
</dbReference>
<organism evidence="3 4">
    <name type="scientific">Pocillopora meandrina</name>
    <dbReference type="NCBI Taxonomy" id="46732"/>
    <lineage>
        <taxon>Eukaryota</taxon>
        <taxon>Metazoa</taxon>
        <taxon>Cnidaria</taxon>
        <taxon>Anthozoa</taxon>
        <taxon>Hexacorallia</taxon>
        <taxon>Scleractinia</taxon>
        <taxon>Astrocoeniina</taxon>
        <taxon>Pocilloporidae</taxon>
        <taxon>Pocillopora</taxon>
    </lineage>
</organism>